<dbReference type="InterPro" id="IPR008927">
    <property type="entry name" value="6-PGluconate_DH-like_C_sf"/>
</dbReference>
<dbReference type="SUPFAM" id="SSF51735">
    <property type="entry name" value="NAD(P)-binding Rossmann-fold domains"/>
    <property type="match status" value="1"/>
</dbReference>
<accession>A0A428MNP8</accession>
<evidence type="ECO:0000256" key="2">
    <source>
        <dbReference type="ARBA" id="ARBA00023027"/>
    </source>
</evidence>
<dbReference type="Gene3D" id="3.40.50.720">
    <property type="entry name" value="NAD(P)-binding Rossmann-like Domain"/>
    <property type="match status" value="1"/>
</dbReference>
<keyword evidence="2" id="KW-0520">NAD</keyword>
<dbReference type="Pfam" id="PF14833">
    <property type="entry name" value="NAD_binding_11"/>
    <property type="match status" value="1"/>
</dbReference>
<dbReference type="InterPro" id="IPR029154">
    <property type="entry name" value="HIBADH-like_NADP-bd"/>
</dbReference>
<dbReference type="PROSITE" id="PS00895">
    <property type="entry name" value="3_HYDROXYISOBUT_DH"/>
    <property type="match status" value="1"/>
</dbReference>
<feature type="domain" description="6-phosphogluconate dehydrogenase NADP-binding" evidence="5">
    <location>
        <begin position="4"/>
        <end position="163"/>
    </location>
</feature>
<dbReference type="GO" id="GO:0016491">
    <property type="term" value="F:oxidoreductase activity"/>
    <property type="evidence" value="ECO:0007669"/>
    <property type="project" value="UniProtKB-KW"/>
</dbReference>
<dbReference type="PANTHER" id="PTHR43580:SF2">
    <property type="entry name" value="CYTOKINE-LIKE NUCLEAR FACTOR N-PAC"/>
    <property type="match status" value="1"/>
</dbReference>
<dbReference type="Gene3D" id="1.10.1040.10">
    <property type="entry name" value="N-(1-d-carboxylethyl)-l-norvaline Dehydrogenase, domain 2"/>
    <property type="match status" value="1"/>
</dbReference>
<keyword evidence="1" id="KW-0560">Oxidoreductase</keyword>
<evidence type="ECO:0000259" key="5">
    <source>
        <dbReference type="Pfam" id="PF03446"/>
    </source>
</evidence>
<name>A0A428MNP8_9BACT</name>
<dbReference type="SUPFAM" id="SSF48179">
    <property type="entry name" value="6-phosphogluconate dehydrogenase C-terminal domain-like"/>
    <property type="match status" value="1"/>
</dbReference>
<feature type="chain" id="PRO_5019567181" evidence="4">
    <location>
        <begin position="19"/>
        <end position="294"/>
    </location>
</feature>
<feature type="active site" evidence="3">
    <location>
        <position position="172"/>
    </location>
</feature>
<dbReference type="Pfam" id="PF03446">
    <property type="entry name" value="NAD_binding_2"/>
    <property type="match status" value="1"/>
</dbReference>
<comment type="caution">
    <text evidence="7">The sequence shown here is derived from an EMBL/GenBank/DDBJ whole genome shotgun (WGS) entry which is preliminary data.</text>
</comment>
<gene>
    <name evidence="7" type="ORF">EDE15_4066</name>
</gene>
<dbReference type="InterPro" id="IPR036291">
    <property type="entry name" value="NAD(P)-bd_dom_sf"/>
</dbReference>
<dbReference type="PANTHER" id="PTHR43580">
    <property type="entry name" value="OXIDOREDUCTASE GLYR1-RELATED"/>
    <property type="match status" value="1"/>
</dbReference>
<evidence type="ECO:0000256" key="4">
    <source>
        <dbReference type="SAM" id="SignalP"/>
    </source>
</evidence>
<organism evidence="7 8">
    <name type="scientific">Edaphobacter aggregans</name>
    <dbReference type="NCBI Taxonomy" id="570835"/>
    <lineage>
        <taxon>Bacteria</taxon>
        <taxon>Pseudomonadati</taxon>
        <taxon>Acidobacteriota</taxon>
        <taxon>Terriglobia</taxon>
        <taxon>Terriglobales</taxon>
        <taxon>Acidobacteriaceae</taxon>
        <taxon>Edaphobacter</taxon>
    </lineage>
</organism>
<dbReference type="GO" id="GO:0050661">
    <property type="term" value="F:NADP binding"/>
    <property type="evidence" value="ECO:0007669"/>
    <property type="project" value="InterPro"/>
</dbReference>
<evidence type="ECO:0000256" key="3">
    <source>
        <dbReference type="PIRSR" id="PIRSR000103-1"/>
    </source>
</evidence>
<dbReference type="OrthoDB" id="9786703at2"/>
<dbReference type="InterPro" id="IPR051265">
    <property type="entry name" value="HIBADH-related_NP60_sf"/>
</dbReference>
<dbReference type="PIRSF" id="PIRSF000103">
    <property type="entry name" value="HIBADH"/>
    <property type="match status" value="1"/>
</dbReference>
<keyword evidence="4" id="KW-0732">Signal</keyword>
<dbReference type="AlphaFoldDB" id="A0A428MNP8"/>
<dbReference type="RefSeq" id="WP_125486848.1">
    <property type="nucleotide sequence ID" value="NZ_RSDW01000001.1"/>
</dbReference>
<evidence type="ECO:0000313" key="7">
    <source>
        <dbReference type="EMBL" id="RSL18482.1"/>
    </source>
</evidence>
<dbReference type="EMBL" id="RSDW01000001">
    <property type="protein sequence ID" value="RSL18482.1"/>
    <property type="molecule type" value="Genomic_DNA"/>
</dbReference>
<feature type="domain" description="3-hydroxyisobutyrate dehydrogenase-like NAD-binding" evidence="6">
    <location>
        <begin position="166"/>
        <end position="285"/>
    </location>
</feature>
<proteinExistence type="predicted"/>
<dbReference type="InterPro" id="IPR013328">
    <property type="entry name" value="6PGD_dom2"/>
</dbReference>
<reference evidence="7 8" key="1">
    <citation type="submission" date="2018-12" db="EMBL/GenBank/DDBJ databases">
        <title>Sequencing of bacterial isolates from soil warming experiment in Harvard Forest, Massachusetts, USA.</title>
        <authorList>
            <person name="Deangelis K."/>
        </authorList>
    </citation>
    <scope>NUCLEOTIDE SEQUENCE [LARGE SCALE GENOMIC DNA]</scope>
    <source>
        <strain evidence="7 8">EB153</strain>
    </source>
</reference>
<evidence type="ECO:0000259" key="6">
    <source>
        <dbReference type="Pfam" id="PF14833"/>
    </source>
</evidence>
<feature type="signal peptide" evidence="4">
    <location>
        <begin position="1"/>
        <end position="18"/>
    </location>
</feature>
<keyword evidence="8" id="KW-1185">Reference proteome</keyword>
<dbReference type="InterPro" id="IPR002204">
    <property type="entry name" value="3-OH-isobutyrate_DH-rel_CS"/>
</dbReference>
<evidence type="ECO:0000313" key="8">
    <source>
        <dbReference type="Proteomes" id="UP000269669"/>
    </source>
</evidence>
<dbReference type="GO" id="GO:0051287">
    <property type="term" value="F:NAD binding"/>
    <property type="evidence" value="ECO:0007669"/>
    <property type="project" value="InterPro"/>
</dbReference>
<sequence length="294" mass="30752">MSKRIAILGLGTMGTGMAANLLKAEFPLTVYNRTEAKAEALMARGARFASTPAEAAKGASFIISMLADDAASREVWTGTNGAFDAVEEGVILIESSTVSPAWVAEFATLATQRGAELLDAPVTGSRMQAEAGQLSFLVGGRDAVLEAAMPVLKVMSKEVVHLGPVGSGAKMKLINNFLCGVQVASLAEGLAWIERSGLDEEKALSILKAGAPGSPLLGAISARMVSHNYTVNFLLKLMAKDLLYAQAEAARCDVELKTAEVARSLFEAAIAKGFGDEDMASVVEPLRNSGDTTE</sequence>
<evidence type="ECO:0000256" key="1">
    <source>
        <dbReference type="ARBA" id="ARBA00023002"/>
    </source>
</evidence>
<dbReference type="InterPro" id="IPR015815">
    <property type="entry name" value="HIBADH-related"/>
</dbReference>
<dbReference type="GO" id="GO:0016054">
    <property type="term" value="P:organic acid catabolic process"/>
    <property type="evidence" value="ECO:0007669"/>
    <property type="project" value="UniProtKB-ARBA"/>
</dbReference>
<dbReference type="Proteomes" id="UP000269669">
    <property type="component" value="Unassembled WGS sequence"/>
</dbReference>
<protein>
    <submittedName>
        <fullName evidence="7">3-hydroxyisobutyrate dehydrogenase</fullName>
    </submittedName>
</protein>
<dbReference type="InterPro" id="IPR006115">
    <property type="entry name" value="6PGDH_NADP-bd"/>
</dbReference>